<name>A0A250V5U4_STROL</name>
<dbReference type="Pfam" id="PF02065">
    <property type="entry name" value="Melibiase"/>
    <property type="match status" value="1"/>
</dbReference>
<evidence type="ECO:0000313" key="3">
    <source>
        <dbReference type="EMBL" id="GAX49489.1"/>
    </source>
</evidence>
<accession>A0A250V5U4</accession>
<dbReference type="STRING" id="1963.AQJ27_01135"/>
<gene>
    <name evidence="3" type="ORF">SO3561_00978</name>
</gene>
<dbReference type="InterPro" id="IPR017853">
    <property type="entry name" value="GH"/>
</dbReference>
<keyword evidence="2" id="KW-0326">Glycosidase</keyword>
<dbReference type="AlphaFoldDB" id="A0A250V5U4"/>
<dbReference type="PANTHER" id="PTHR43053:SF3">
    <property type="entry name" value="ALPHA-GALACTOSIDASE C-RELATED"/>
    <property type="match status" value="1"/>
</dbReference>
<dbReference type="EMBL" id="BDQI01000001">
    <property type="protein sequence ID" value="GAX49489.1"/>
    <property type="molecule type" value="Genomic_DNA"/>
</dbReference>
<dbReference type="InterPro" id="IPR002252">
    <property type="entry name" value="Glyco_hydro_36"/>
</dbReference>
<evidence type="ECO:0000313" key="4">
    <source>
        <dbReference type="Proteomes" id="UP000217446"/>
    </source>
</evidence>
<proteinExistence type="predicted"/>
<reference evidence="4" key="1">
    <citation type="submission" date="2017-05" db="EMBL/GenBank/DDBJ databases">
        <title>Streptomyces olivochromogenes NBRC 3561 whole genome shotgun sequence.</title>
        <authorList>
            <person name="Dohra H."/>
            <person name="Kodani S."/>
        </authorList>
    </citation>
    <scope>NUCLEOTIDE SEQUENCE [LARGE SCALE GENOMIC DNA]</scope>
    <source>
        <strain evidence="4">NBRC 3561</strain>
    </source>
</reference>
<evidence type="ECO:0000256" key="2">
    <source>
        <dbReference type="ARBA" id="ARBA00023295"/>
    </source>
</evidence>
<protein>
    <submittedName>
        <fullName evidence="3">Alpha-galactosidase</fullName>
    </submittedName>
</protein>
<dbReference type="InterPro" id="IPR050985">
    <property type="entry name" value="Alpha-glycosidase_related"/>
</dbReference>
<dbReference type="GO" id="GO:0004557">
    <property type="term" value="F:alpha-galactosidase activity"/>
    <property type="evidence" value="ECO:0007669"/>
    <property type="project" value="InterPro"/>
</dbReference>
<dbReference type="Proteomes" id="UP000217446">
    <property type="component" value="Unassembled WGS sequence"/>
</dbReference>
<dbReference type="CDD" id="cd14791">
    <property type="entry name" value="GH36"/>
    <property type="match status" value="1"/>
</dbReference>
<dbReference type="Gene3D" id="3.20.20.70">
    <property type="entry name" value="Aldolase class I"/>
    <property type="match status" value="1"/>
</dbReference>
<dbReference type="PANTHER" id="PTHR43053">
    <property type="entry name" value="GLYCOSIDASE FAMILY 31"/>
    <property type="match status" value="1"/>
</dbReference>
<comment type="caution">
    <text evidence="3">The sequence shown here is derived from an EMBL/GenBank/DDBJ whole genome shotgun (WGS) entry which is preliminary data.</text>
</comment>
<organism evidence="3 4">
    <name type="scientific">Streptomyces olivochromogenes</name>
    <dbReference type="NCBI Taxonomy" id="1963"/>
    <lineage>
        <taxon>Bacteria</taxon>
        <taxon>Bacillati</taxon>
        <taxon>Actinomycetota</taxon>
        <taxon>Actinomycetes</taxon>
        <taxon>Kitasatosporales</taxon>
        <taxon>Streptomycetaceae</taxon>
        <taxon>Streptomyces</taxon>
    </lineage>
</organism>
<dbReference type="SUPFAM" id="SSF51445">
    <property type="entry name" value="(Trans)glycosidases"/>
    <property type="match status" value="1"/>
</dbReference>
<sequence length="611" mass="65541">MNPAMTLSTTQPVTTAELPPARYEPLVDGVRIAVLAHAPGAGAHWSVTELGDGKALLEIQTDGGGPVPMEVRMSVPLGDAAGYWHPGAGWERTLVADWAGRSRVSLVDGIAAGCLYDHDGRTRLTFAVADPVPETDVVFGVSEENDTHVVHLHLAPAPDGSPRRVLLARSAPTVATAMRGLREWFAAQPQCAPMPVPAGAWAPVYSTWYAFNQRVDAASVEAEARVAASLGCEVLILDDGWQEYGSGRGYAGCGDWRPDPTTFPDFTAHVSAVRAQGLRYLAWVAPLLLGPGAECAEQLTPYAPAPAGVPGAHVLDPRRPEVRDHVVRVCTRLVADHGLDGLKIDFLDEAMAYRGDGAYAHNEGTDISDVGQAMTVLLTALRTALEELRPDGGLLLELRQPYVGPGMAPFGNMLRSFDCPGDATGNRVRTLDTAMLAVGGAVHGDMLLWDRDAPTHAVARQLIGSLHCVPQISVRLTDLSCEHRETLAFWLAEWRRLRPVLLHGDVEPGRPDDLYTLVTAARGSTCVTAVHSERTVPVDTTAYDDITLVNGTASDRLVIEVTGGQRPLRMTVRDERGRIIDDCERSPAPGLHVVRVPRSGLVALRVTEGTA</sequence>
<dbReference type="InterPro" id="IPR013785">
    <property type="entry name" value="Aldolase_TIM"/>
</dbReference>
<dbReference type="GO" id="GO:0016052">
    <property type="term" value="P:carbohydrate catabolic process"/>
    <property type="evidence" value="ECO:0007669"/>
    <property type="project" value="InterPro"/>
</dbReference>
<evidence type="ECO:0000256" key="1">
    <source>
        <dbReference type="ARBA" id="ARBA00022801"/>
    </source>
</evidence>
<keyword evidence="1" id="KW-0378">Hydrolase</keyword>
<keyword evidence="4" id="KW-1185">Reference proteome</keyword>